<dbReference type="NCBIfam" id="TIGR01354">
    <property type="entry name" value="cyt_deam_tetra"/>
    <property type="match status" value="1"/>
</dbReference>
<sequence>MDIYQVTGLKKPEYVEHIEKYGDLDEPTKELIQAAIAVQKHAYVQYSNFYVGAAFRTKDNRIFAGCNIENASFTPTSCAERTAISKAVSEGYLEFVAGAVVAYQENSFTTPCGVCRQFIMEFAPNDIPLFITKSQINVEKSDEDLVLSTSIYNLLPHGFRTYKKN</sequence>
<dbReference type="GO" id="GO:0008270">
    <property type="term" value="F:zinc ion binding"/>
    <property type="evidence" value="ECO:0007669"/>
    <property type="project" value="UniProtKB-UniRule"/>
</dbReference>
<dbReference type="EMBL" id="GAKP01009675">
    <property type="protein sequence ID" value="JAC49277.1"/>
    <property type="molecule type" value="Transcribed_RNA"/>
</dbReference>
<dbReference type="Proteomes" id="UP001652620">
    <property type="component" value="Chromosome 1"/>
</dbReference>
<dbReference type="InterPro" id="IPR016193">
    <property type="entry name" value="Cytidine_deaminase-like"/>
</dbReference>
<dbReference type="FunFam" id="3.40.140.10:FF:000008">
    <property type="entry name" value="Cytidine deaminase"/>
    <property type="match status" value="1"/>
</dbReference>
<evidence type="ECO:0000256" key="3">
    <source>
        <dbReference type="ARBA" id="ARBA00006576"/>
    </source>
</evidence>
<accession>A0A034W4Q3</accession>
<evidence type="ECO:0000256" key="1">
    <source>
        <dbReference type="ARBA" id="ARBA00001947"/>
    </source>
</evidence>
<organism evidence="14">
    <name type="scientific">Bactrocera dorsalis</name>
    <name type="common">Oriental fruit fly</name>
    <name type="synonym">Dacus dorsalis</name>
    <dbReference type="NCBI Taxonomy" id="27457"/>
    <lineage>
        <taxon>Eukaryota</taxon>
        <taxon>Metazoa</taxon>
        <taxon>Ecdysozoa</taxon>
        <taxon>Arthropoda</taxon>
        <taxon>Hexapoda</taxon>
        <taxon>Insecta</taxon>
        <taxon>Pterygota</taxon>
        <taxon>Neoptera</taxon>
        <taxon>Endopterygota</taxon>
        <taxon>Diptera</taxon>
        <taxon>Brachycera</taxon>
        <taxon>Muscomorpha</taxon>
        <taxon>Tephritoidea</taxon>
        <taxon>Tephritidae</taxon>
        <taxon>Bactrocera</taxon>
        <taxon>Bactrocera</taxon>
    </lineage>
</organism>
<gene>
    <name evidence="14" type="primary">CDD</name>
    <name evidence="16" type="synonym">LOC105230735</name>
</gene>
<dbReference type="PROSITE" id="PS00903">
    <property type="entry name" value="CYT_DCMP_DEAMINASES_1"/>
    <property type="match status" value="1"/>
</dbReference>
<dbReference type="PANTHER" id="PTHR11644:SF2">
    <property type="entry name" value="CYTIDINE DEAMINASE"/>
    <property type="match status" value="1"/>
</dbReference>
<dbReference type="OrthoDB" id="414540at2759"/>
<dbReference type="InterPro" id="IPR006262">
    <property type="entry name" value="Cyt_deam_tetra"/>
</dbReference>
<feature type="binding site" evidence="11">
    <location>
        <position position="112"/>
    </location>
    <ligand>
        <name>Zn(2+)</name>
        <dbReference type="ChEBI" id="CHEBI:29105"/>
        <note>catalytic</note>
    </ligand>
</feature>
<evidence type="ECO:0000256" key="8">
    <source>
        <dbReference type="ARBA" id="ARBA00032005"/>
    </source>
</evidence>
<dbReference type="GO" id="GO:0042802">
    <property type="term" value="F:identical protein binding"/>
    <property type="evidence" value="ECO:0007669"/>
    <property type="project" value="UniProtKB-ARBA"/>
</dbReference>
<dbReference type="InterPro" id="IPR016192">
    <property type="entry name" value="APOBEC/CMP_deaminase_Zn-bd"/>
</dbReference>
<reference evidence="16" key="2">
    <citation type="submission" date="2025-04" db="UniProtKB">
        <authorList>
            <consortium name="RefSeq"/>
        </authorList>
    </citation>
    <scope>IDENTIFICATION</scope>
    <source>
        <strain evidence="16">Punador</strain>
    </source>
</reference>
<evidence type="ECO:0000256" key="9">
    <source>
        <dbReference type="ARBA" id="ARBA00049558"/>
    </source>
</evidence>
<evidence type="ECO:0000313" key="14">
    <source>
        <dbReference type="EMBL" id="JAC49277.1"/>
    </source>
</evidence>
<comment type="similarity">
    <text evidence="3 12">Belongs to the cytidine and deoxycytidylate deaminase family.</text>
</comment>
<keyword evidence="15" id="KW-1185">Reference proteome</keyword>
<proteinExistence type="inferred from homology"/>
<feature type="active site" description="Proton donor" evidence="10">
    <location>
        <position position="80"/>
    </location>
</feature>
<reference evidence="14" key="1">
    <citation type="journal article" date="2014" name="BMC Genomics">
        <title>Characterizing the developmental transcriptome of the oriental fruit fly, Bactrocera dorsalis (Diptera: Tephritidae) through comparative genomic analysis with Drosophila melanogaster utilizing modENCODE datasets.</title>
        <authorList>
            <person name="Geib S.M."/>
            <person name="Calla B."/>
            <person name="Hall B."/>
            <person name="Hou S."/>
            <person name="Manoukis N.C."/>
        </authorList>
    </citation>
    <scope>NUCLEOTIDE SEQUENCE</scope>
    <source>
        <strain evidence="14">Punador</strain>
    </source>
</reference>
<dbReference type="PANTHER" id="PTHR11644">
    <property type="entry name" value="CYTIDINE DEAMINASE"/>
    <property type="match status" value="1"/>
</dbReference>
<dbReference type="OMA" id="QQVFTGC"/>
<comment type="function">
    <text evidence="2 12">This enzyme scavenges exogenous and endogenous cytidine and 2'-deoxycytidine for UMP synthesis.</text>
</comment>
<comment type="cofactor">
    <cofactor evidence="1 11 12">
        <name>Zn(2+)</name>
        <dbReference type="ChEBI" id="CHEBI:29105"/>
    </cofactor>
</comment>
<dbReference type="GeneID" id="105230735"/>
<dbReference type="EC" id="3.5.4.5" evidence="4 12"/>
<keyword evidence="5 11" id="KW-0479">Metal-binding</keyword>
<feature type="binding site" evidence="11">
    <location>
        <position position="115"/>
    </location>
    <ligand>
        <name>Zn(2+)</name>
        <dbReference type="ChEBI" id="CHEBI:29105"/>
        <note>catalytic</note>
    </ligand>
</feature>
<comment type="catalytic activity">
    <reaction evidence="12">
        <text>2'-deoxycytidine + H2O + H(+) = 2'-deoxyuridine + NH4(+)</text>
        <dbReference type="Rhea" id="RHEA:13433"/>
        <dbReference type="ChEBI" id="CHEBI:15377"/>
        <dbReference type="ChEBI" id="CHEBI:15378"/>
        <dbReference type="ChEBI" id="CHEBI:15698"/>
        <dbReference type="ChEBI" id="CHEBI:16450"/>
        <dbReference type="ChEBI" id="CHEBI:28938"/>
        <dbReference type="EC" id="3.5.4.5"/>
    </reaction>
</comment>
<dbReference type="CDD" id="cd01283">
    <property type="entry name" value="cytidine_deaminase"/>
    <property type="match status" value="1"/>
</dbReference>
<dbReference type="NCBIfam" id="NF004064">
    <property type="entry name" value="PRK05578.1"/>
    <property type="match status" value="1"/>
</dbReference>
<dbReference type="RefSeq" id="XP_011210000.1">
    <property type="nucleotide sequence ID" value="XM_011211698.3"/>
</dbReference>
<dbReference type="GO" id="GO:0005829">
    <property type="term" value="C:cytosol"/>
    <property type="evidence" value="ECO:0007669"/>
    <property type="project" value="TreeGrafter"/>
</dbReference>
<name>A0A034W4Q3_BACDO</name>
<reference evidence="15" key="3">
    <citation type="submission" date="2025-05" db="UniProtKB">
        <authorList>
            <consortium name="RefSeq"/>
        </authorList>
    </citation>
    <scope>NUCLEOTIDE SEQUENCE [LARGE SCALE GENOMIC DNA]</scope>
</reference>
<dbReference type="InterPro" id="IPR050202">
    <property type="entry name" value="Cyt/Deoxycyt_deaminase"/>
</dbReference>
<evidence type="ECO:0000256" key="5">
    <source>
        <dbReference type="ARBA" id="ARBA00022723"/>
    </source>
</evidence>
<dbReference type="Gene3D" id="3.40.140.10">
    <property type="entry name" value="Cytidine Deaminase, domain 2"/>
    <property type="match status" value="1"/>
</dbReference>
<dbReference type="AlphaFoldDB" id="A0A034W4Q3"/>
<dbReference type="Pfam" id="PF00383">
    <property type="entry name" value="dCMP_cyt_deam_1"/>
    <property type="match status" value="1"/>
</dbReference>
<dbReference type="KEGG" id="bdr:105230735"/>
<comment type="catalytic activity">
    <reaction evidence="9 12">
        <text>cytidine + H2O + H(+) = uridine + NH4(+)</text>
        <dbReference type="Rhea" id="RHEA:16069"/>
        <dbReference type="ChEBI" id="CHEBI:15377"/>
        <dbReference type="ChEBI" id="CHEBI:15378"/>
        <dbReference type="ChEBI" id="CHEBI:16704"/>
        <dbReference type="ChEBI" id="CHEBI:17562"/>
        <dbReference type="ChEBI" id="CHEBI:28938"/>
        <dbReference type="EC" id="3.5.4.5"/>
    </reaction>
</comment>
<keyword evidence="6 12" id="KW-0378">Hydrolase</keyword>
<dbReference type="GO" id="GO:0055086">
    <property type="term" value="P:nucleobase-containing small molecule metabolic process"/>
    <property type="evidence" value="ECO:0007669"/>
    <property type="project" value="UniProtKB-ARBA"/>
</dbReference>
<evidence type="ECO:0000256" key="2">
    <source>
        <dbReference type="ARBA" id="ARBA00003949"/>
    </source>
</evidence>
<evidence type="ECO:0000259" key="13">
    <source>
        <dbReference type="PROSITE" id="PS51747"/>
    </source>
</evidence>
<evidence type="ECO:0000313" key="16">
    <source>
        <dbReference type="RefSeq" id="XP_011210000.1"/>
    </source>
</evidence>
<evidence type="ECO:0000256" key="6">
    <source>
        <dbReference type="ARBA" id="ARBA00022801"/>
    </source>
</evidence>
<dbReference type="PROSITE" id="PS51747">
    <property type="entry name" value="CYT_DCMP_DEAMINASES_2"/>
    <property type="match status" value="1"/>
</dbReference>
<evidence type="ECO:0000313" key="15">
    <source>
        <dbReference type="Proteomes" id="UP001652620"/>
    </source>
</evidence>
<keyword evidence="7 11" id="KW-0862">Zinc</keyword>
<feature type="binding site" evidence="11">
    <location>
        <position position="78"/>
    </location>
    <ligand>
        <name>Zn(2+)</name>
        <dbReference type="ChEBI" id="CHEBI:29105"/>
        <note>catalytic</note>
    </ligand>
</feature>
<dbReference type="SUPFAM" id="SSF53927">
    <property type="entry name" value="Cytidine deaminase-like"/>
    <property type="match status" value="1"/>
</dbReference>
<dbReference type="GO" id="GO:0072527">
    <property type="term" value="P:pyrimidine-containing compound metabolic process"/>
    <property type="evidence" value="ECO:0007669"/>
    <property type="project" value="UniProtKB-ARBA"/>
</dbReference>
<evidence type="ECO:0000256" key="11">
    <source>
        <dbReference type="PIRSR" id="PIRSR606262-3"/>
    </source>
</evidence>
<protein>
    <recommendedName>
        <fullName evidence="4 12">Cytidine deaminase</fullName>
        <ecNumber evidence="4 12">3.5.4.5</ecNumber>
    </recommendedName>
    <alternativeName>
        <fullName evidence="8 12">Cytidine aminohydrolase</fullName>
    </alternativeName>
</protein>
<evidence type="ECO:0000256" key="4">
    <source>
        <dbReference type="ARBA" id="ARBA00012783"/>
    </source>
</evidence>
<dbReference type="InterPro" id="IPR002125">
    <property type="entry name" value="CMP_dCMP_dom"/>
</dbReference>
<feature type="domain" description="CMP/dCMP-type deaminase" evidence="13">
    <location>
        <begin position="26"/>
        <end position="162"/>
    </location>
</feature>
<evidence type="ECO:0000256" key="10">
    <source>
        <dbReference type="PIRSR" id="PIRSR606262-1"/>
    </source>
</evidence>
<evidence type="ECO:0000256" key="12">
    <source>
        <dbReference type="RuleBase" id="RU364006"/>
    </source>
</evidence>
<evidence type="ECO:0000256" key="7">
    <source>
        <dbReference type="ARBA" id="ARBA00022833"/>
    </source>
</evidence>
<dbReference type="GO" id="GO:0004126">
    <property type="term" value="F:cytidine deaminase activity"/>
    <property type="evidence" value="ECO:0007669"/>
    <property type="project" value="UniProtKB-UniRule"/>
</dbReference>